<evidence type="ECO:0000256" key="3">
    <source>
        <dbReference type="ARBA" id="ARBA00022989"/>
    </source>
</evidence>
<proteinExistence type="predicted"/>
<dbReference type="EMBL" id="FNNA01000001">
    <property type="protein sequence ID" value="SDW46485.1"/>
    <property type="molecule type" value="Genomic_DNA"/>
</dbReference>
<keyword evidence="4" id="KW-0472">Membrane</keyword>
<dbReference type="AlphaFoldDB" id="A0A1H2TRN6"/>
<dbReference type="GO" id="GO:0015386">
    <property type="term" value="F:potassium:proton antiporter activity"/>
    <property type="evidence" value="ECO:0007669"/>
    <property type="project" value="TreeGrafter"/>
</dbReference>
<dbReference type="PANTHER" id="PTHR37958">
    <property type="entry name" value="SODIUM-POTASSIUM/PROTON ANTIPORTER CHAA"/>
    <property type="match status" value="1"/>
</dbReference>
<evidence type="ECO:0000256" key="4">
    <source>
        <dbReference type="ARBA" id="ARBA00023136"/>
    </source>
</evidence>
<protein>
    <submittedName>
        <fullName evidence="5">Ca2+:H+ antiporter</fullName>
    </submittedName>
</protein>
<keyword evidence="2" id="KW-0812">Transmembrane</keyword>
<gene>
    <name evidence="5" type="ORF">SAMN05444276_1011048</name>
</gene>
<evidence type="ECO:0000256" key="1">
    <source>
        <dbReference type="ARBA" id="ARBA00004141"/>
    </source>
</evidence>
<dbReference type="OrthoDB" id="9787814at2"/>
<accession>A0A1H2TRN6</accession>
<dbReference type="RefSeq" id="WP_139305912.1">
    <property type="nucleotide sequence ID" value="NZ_CP051542.1"/>
</dbReference>
<dbReference type="InterPro" id="IPR052946">
    <property type="entry name" value="Alkaline_pH_Ca-Antiporter"/>
</dbReference>
<dbReference type="InterPro" id="IPR004837">
    <property type="entry name" value="NaCa_Exmemb"/>
</dbReference>
<dbReference type="GO" id="GO:0015385">
    <property type="term" value="F:sodium:proton antiporter activity"/>
    <property type="evidence" value="ECO:0007669"/>
    <property type="project" value="TreeGrafter"/>
</dbReference>
<dbReference type="GO" id="GO:0005886">
    <property type="term" value="C:plasma membrane"/>
    <property type="evidence" value="ECO:0007669"/>
    <property type="project" value="TreeGrafter"/>
</dbReference>
<evidence type="ECO:0000256" key="2">
    <source>
        <dbReference type="ARBA" id="ARBA00022692"/>
    </source>
</evidence>
<dbReference type="PANTHER" id="PTHR37958:SF1">
    <property type="entry name" value="SODIUM-POTASSIUM_PROTON ANTIPORTER CHAA"/>
    <property type="match status" value="1"/>
</dbReference>
<organism evidence="5 6">
    <name type="scientific">Paracoccus sanguinis</name>
    <dbReference type="NCBI Taxonomy" id="1545044"/>
    <lineage>
        <taxon>Bacteria</taxon>
        <taxon>Pseudomonadati</taxon>
        <taxon>Pseudomonadota</taxon>
        <taxon>Alphaproteobacteria</taxon>
        <taxon>Rhodobacterales</taxon>
        <taxon>Paracoccaceae</taxon>
        <taxon>Paracoccus</taxon>
    </lineage>
</organism>
<comment type="subcellular location">
    <subcellularLocation>
        <location evidence="1">Membrane</location>
        <topology evidence="1">Multi-pass membrane protein</topology>
    </subcellularLocation>
</comment>
<dbReference type="Pfam" id="PF01699">
    <property type="entry name" value="Na_Ca_ex"/>
    <property type="match status" value="2"/>
</dbReference>
<name>A0A1H2TRN6_9RHOB</name>
<evidence type="ECO:0000313" key="5">
    <source>
        <dbReference type="EMBL" id="SDW46485.1"/>
    </source>
</evidence>
<dbReference type="STRING" id="1545044.SAMN05444276_1011048"/>
<evidence type="ECO:0000313" key="6">
    <source>
        <dbReference type="Proteomes" id="UP000182944"/>
    </source>
</evidence>
<dbReference type="Proteomes" id="UP000182944">
    <property type="component" value="Unassembled WGS sequence"/>
</dbReference>
<reference evidence="6" key="1">
    <citation type="submission" date="2016-10" db="EMBL/GenBank/DDBJ databases">
        <authorList>
            <person name="Varghese N."/>
            <person name="Submissions S."/>
        </authorList>
    </citation>
    <scope>NUCLEOTIDE SEQUENCE [LARGE SCALE GENOMIC DNA]</scope>
    <source>
        <strain evidence="6">DSM 29303</strain>
    </source>
</reference>
<keyword evidence="3" id="KW-1133">Transmembrane helix</keyword>
<keyword evidence="6" id="KW-1185">Reference proteome</keyword>
<sequence>MGAGHDMMNKVWQERPLIAVLVALLLERSPLGAMMPGGAGMVLSFIILFGAMIWGAAGVVRHAEAVAERLGEPFGTLILTLAVVSIEVALIASVMLSGEGSPTLARDTMFAVLMIVLNGLVGLSLLLGALRFGEQNYNFAGAGSFLIVIVPFAVLSLVLPAYTTSTFAPSFSEFQSLFFLIVTLALYGVFLSIQTVRHRGFFVEPEEPDIGDERHAEYPTLVHVGLLLATLIPIVLLSKPLAKLVDHGIGAVGLPSALGGVVIATIVLAAEGLSAVRAALRNRLQRAVNLLLGAALSTIGMTVPAVLAIGVFTGQAVVLGLPPAQQVVLALSLLAAIQTFGARRTNVLHGAVHLVIFAAYIALIFAP</sequence>